<dbReference type="Gene3D" id="1.10.3720.10">
    <property type="entry name" value="MetI-like"/>
    <property type="match status" value="1"/>
</dbReference>
<dbReference type="PROSITE" id="PS50928">
    <property type="entry name" value="ABC_TM1"/>
    <property type="match status" value="1"/>
</dbReference>
<dbReference type="Pfam" id="PF00528">
    <property type="entry name" value="BPD_transp_1"/>
    <property type="match status" value="1"/>
</dbReference>
<dbReference type="GO" id="GO:0055085">
    <property type="term" value="P:transmembrane transport"/>
    <property type="evidence" value="ECO:0007669"/>
    <property type="project" value="InterPro"/>
</dbReference>
<feature type="transmembrane region" description="Helical" evidence="7">
    <location>
        <begin position="267"/>
        <end position="288"/>
    </location>
</feature>
<sequence length="301" mass="32701">MPTESPELEKAPAAGRTATTDQVAGLDALELGPASKEGRAARLGRKAWQSLWPKLLAIALVVAGWQIVYLTEWKPPFALPDPLTVFEDMRELIPTAEFARAIGITMQRAVIGFLIAVVIGTLIGAAVARFRPLRAAIGSLITGLQTMPSIIWFPFAILLFQISETTIMFVVIIGATPSIANGLISGIDYVPRTWLRVGKVLGMRGLNLYRFLILPASLPSFVSGLKQGWAFAWRSLMAGELLVIVAGQGSIGVLMQGAREFNNAPRLLSWIIVVLVIGILVDILFNAFDNALRKRWGLTQS</sequence>
<comment type="subcellular location">
    <subcellularLocation>
        <location evidence="1 7">Cell membrane</location>
        <topology evidence="1 7">Multi-pass membrane protein</topology>
    </subcellularLocation>
</comment>
<evidence type="ECO:0000256" key="2">
    <source>
        <dbReference type="ARBA" id="ARBA00022448"/>
    </source>
</evidence>
<proteinExistence type="inferred from homology"/>
<keyword evidence="3" id="KW-1003">Cell membrane</keyword>
<protein>
    <submittedName>
        <fullName evidence="9">Sulfate ABC transporter permease</fullName>
    </submittedName>
</protein>
<feature type="transmembrane region" description="Helical" evidence="7">
    <location>
        <begin position="166"/>
        <end position="187"/>
    </location>
</feature>
<dbReference type="RefSeq" id="WP_212818025.1">
    <property type="nucleotide sequence ID" value="NZ_AP023359.1"/>
</dbReference>
<evidence type="ECO:0000256" key="4">
    <source>
        <dbReference type="ARBA" id="ARBA00022692"/>
    </source>
</evidence>
<evidence type="ECO:0000256" key="3">
    <source>
        <dbReference type="ARBA" id="ARBA00022475"/>
    </source>
</evidence>
<feature type="domain" description="ABC transmembrane type-1" evidence="8">
    <location>
        <begin position="102"/>
        <end position="285"/>
    </location>
</feature>
<dbReference type="SUPFAM" id="SSF161098">
    <property type="entry name" value="MetI-like"/>
    <property type="match status" value="1"/>
</dbReference>
<evidence type="ECO:0000313" key="10">
    <source>
        <dbReference type="Proteomes" id="UP000680866"/>
    </source>
</evidence>
<name>A0A810N769_9ACTN</name>
<dbReference type="Proteomes" id="UP000680866">
    <property type="component" value="Chromosome"/>
</dbReference>
<reference evidence="9" key="1">
    <citation type="submission" date="2020-08" db="EMBL/GenBank/DDBJ databases">
        <title>Whole genome shotgun sequence of Polymorphospora rubra NBRC 101157.</title>
        <authorList>
            <person name="Komaki H."/>
            <person name="Tamura T."/>
        </authorList>
    </citation>
    <scope>NUCLEOTIDE SEQUENCE</scope>
    <source>
        <strain evidence="9">NBRC 101157</strain>
    </source>
</reference>
<organism evidence="9 10">
    <name type="scientific">Polymorphospora rubra</name>
    <dbReference type="NCBI Taxonomy" id="338584"/>
    <lineage>
        <taxon>Bacteria</taxon>
        <taxon>Bacillati</taxon>
        <taxon>Actinomycetota</taxon>
        <taxon>Actinomycetes</taxon>
        <taxon>Micromonosporales</taxon>
        <taxon>Micromonosporaceae</taxon>
        <taxon>Polymorphospora</taxon>
    </lineage>
</organism>
<keyword evidence="6 7" id="KW-0472">Membrane</keyword>
<dbReference type="AlphaFoldDB" id="A0A810N769"/>
<gene>
    <name evidence="9" type="primary">ssuC_2</name>
    <name evidence="9" type="ORF">Prubr_58710</name>
</gene>
<keyword evidence="2 7" id="KW-0813">Transport</keyword>
<dbReference type="InterPro" id="IPR000515">
    <property type="entry name" value="MetI-like"/>
</dbReference>
<dbReference type="KEGG" id="pry:Prubr_58710"/>
<dbReference type="PANTHER" id="PTHR30151:SF40">
    <property type="entry name" value="TRANSPORT SYSTEM INTEGRAL MEMBRANE PROTEIN"/>
    <property type="match status" value="1"/>
</dbReference>
<evidence type="ECO:0000256" key="7">
    <source>
        <dbReference type="RuleBase" id="RU363032"/>
    </source>
</evidence>
<evidence type="ECO:0000313" key="9">
    <source>
        <dbReference type="EMBL" id="BCJ68850.1"/>
    </source>
</evidence>
<dbReference type="PANTHER" id="PTHR30151">
    <property type="entry name" value="ALKANE SULFONATE ABC TRANSPORTER-RELATED, MEMBRANE SUBUNIT"/>
    <property type="match status" value="1"/>
</dbReference>
<accession>A0A810N769</accession>
<comment type="similarity">
    <text evidence="7">Belongs to the binding-protein-dependent transport system permease family.</text>
</comment>
<evidence type="ECO:0000259" key="8">
    <source>
        <dbReference type="PROSITE" id="PS50928"/>
    </source>
</evidence>
<feature type="transmembrane region" description="Helical" evidence="7">
    <location>
        <begin position="51"/>
        <end position="70"/>
    </location>
</feature>
<feature type="transmembrane region" description="Helical" evidence="7">
    <location>
        <begin position="140"/>
        <end position="160"/>
    </location>
</feature>
<feature type="transmembrane region" description="Helical" evidence="7">
    <location>
        <begin position="109"/>
        <end position="128"/>
    </location>
</feature>
<dbReference type="EMBL" id="AP023359">
    <property type="protein sequence ID" value="BCJ68850.1"/>
    <property type="molecule type" value="Genomic_DNA"/>
</dbReference>
<dbReference type="CDD" id="cd06261">
    <property type="entry name" value="TM_PBP2"/>
    <property type="match status" value="1"/>
</dbReference>
<keyword evidence="10" id="KW-1185">Reference proteome</keyword>
<keyword evidence="5 7" id="KW-1133">Transmembrane helix</keyword>
<feature type="transmembrane region" description="Helical" evidence="7">
    <location>
        <begin position="208"/>
        <end position="225"/>
    </location>
</feature>
<feature type="transmembrane region" description="Helical" evidence="7">
    <location>
        <begin position="231"/>
        <end position="255"/>
    </location>
</feature>
<evidence type="ECO:0000256" key="6">
    <source>
        <dbReference type="ARBA" id="ARBA00023136"/>
    </source>
</evidence>
<dbReference type="InterPro" id="IPR035906">
    <property type="entry name" value="MetI-like_sf"/>
</dbReference>
<evidence type="ECO:0000256" key="1">
    <source>
        <dbReference type="ARBA" id="ARBA00004651"/>
    </source>
</evidence>
<evidence type="ECO:0000256" key="5">
    <source>
        <dbReference type="ARBA" id="ARBA00022989"/>
    </source>
</evidence>
<dbReference type="GO" id="GO:0005886">
    <property type="term" value="C:plasma membrane"/>
    <property type="evidence" value="ECO:0007669"/>
    <property type="project" value="UniProtKB-SubCell"/>
</dbReference>
<keyword evidence="4 7" id="KW-0812">Transmembrane</keyword>